<dbReference type="AlphaFoldDB" id="A0A433Q824"/>
<dbReference type="GO" id="GO:0005886">
    <property type="term" value="C:plasma membrane"/>
    <property type="evidence" value="ECO:0007669"/>
    <property type="project" value="TreeGrafter"/>
</dbReference>
<dbReference type="EMBL" id="RBNJ01011663">
    <property type="protein sequence ID" value="RUS25915.1"/>
    <property type="molecule type" value="Genomic_DNA"/>
</dbReference>
<keyword evidence="3" id="KW-0547">Nucleotide-binding</keyword>
<dbReference type="GO" id="GO:0005524">
    <property type="term" value="F:ATP binding"/>
    <property type="evidence" value="ECO:0007669"/>
    <property type="project" value="UniProtKB-KW"/>
</dbReference>
<evidence type="ECO:0000256" key="1">
    <source>
        <dbReference type="ARBA" id="ARBA00006432"/>
    </source>
</evidence>
<dbReference type="Pfam" id="PF00501">
    <property type="entry name" value="AMP-binding"/>
    <property type="match status" value="1"/>
</dbReference>
<evidence type="ECO:0000313" key="6">
    <source>
        <dbReference type="EMBL" id="RUS25915.1"/>
    </source>
</evidence>
<keyword evidence="7" id="KW-1185">Reference proteome</keyword>
<dbReference type="Proteomes" id="UP000274822">
    <property type="component" value="Unassembled WGS sequence"/>
</dbReference>
<comment type="caution">
    <text evidence="6">The sequence shown here is derived from an EMBL/GenBank/DDBJ whole genome shotgun (WGS) entry which is preliminary data.</text>
</comment>
<evidence type="ECO:0000256" key="4">
    <source>
        <dbReference type="ARBA" id="ARBA00022840"/>
    </source>
</evidence>
<dbReference type="SUPFAM" id="SSF56801">
    <property type="entry name" value="Acetyl-CoA synthetase-like"/>
    <property type="match status" value="1"/>
</dbReference>
<feature type="domain" description="AMP-dependent synthetase/ligase" evidence="5">
    <location>
        <begin position="54"/>
        <end position="151"/>
    </location>
</feature>
<dbReference type="GO" id="GO:0005811">
    <property type="term" value="C:lipid droplet"/>
    <property type="evidence" value="ECO:0007669"/>
    <property type="project" value="TreeGrafter"/>
</dbReference>
<dbReference type="GO" id="GO:0005783">
    <property type="term" value="C:endoplasmic reticulum"/>
    <property type="evidence" value="ECO:0007669"/>
    <property type="project" value="TreeGrafter"/>
</dbReference>
<organism evidence="6 7">
    <name type="scientific">Jimgerdemannia flammicorona</name>
    <dbReference type="NCBI Taxonomy" id="994334"/>
    <lineage>
        <taxon>Eukaryota</taxon>
        <taxon>Fungi</taxon>
        <taxon>Fungi incertae sedis</taxon>
        <taxon>Mucoromycota</taxon>
        <taxon>Mucoromycotina</taxon>
        <taxon>Endogonomycetes</taxon>
        <taxon>Endogonales</taxon>
        <taxon>Endogonaceae</taxon>
        <taxon>Jimgerdemannia</taxon>
    </lineage>
</organism>
<name>A0A433Q824_9FUNG</name>
<comment type="similarity">
    <text evidence="1">Belongs to the ATP-dependent AMP-binding enzyme family.</text>
</comment>
<protein>
    <recommendedName>
        <fullName evidence="5">AMP-dependent synthetase/ligase domain-containing protein</fullName>
    </recommendedName>
</protein>
<dbReference type="InterPro" id="IPR042099">
    <property type="entry name" value="ANL_N_sf"/>
</dbReference>
<reference evidence="6 7" key="1">
    <citation type="journal article" date="2018" name="New Phytol.">
        <title>Phylogenomics of Endogonaceae and evolution of mycorrhizas within Mucoromycota.</title>
        <authorList>
            <person name="Chang Y."/>
            <person name="Desiro A."/>
            <person name="Na H."/>
            <person name="Sandor L."/>
            <person name="Lipzen A."/>
            <person name="Clum A."/>
            <person name="Barry K."/>
            <person name="Grigoriev I.V."/>
            <person name="Martin F.M."/>
            <person name="Stajich J.E."/>
            <person name="Smith M.E."/>
            <person name="Bonito G."/>
            <person name="Spatafora J.W."/>
        </authorList>
    </citation>
    <scope>NUCLEOTIDE SEQUENCE [LARGE SCALE GENOMIC DNA]</scope>
    <source>
        <strain evidence="6 7">AD002</strain>
    </source>
</reference>
<keyword evidence="4" id="KW-0067">ATP-binding</keyword>
<dbReference type="InterPro" id="IPR000873">
    <property type="entry name" value="AMP-dep_synth/lig_dom"/>
</dbReference>
<evidence type="ECO:0000313" key="7">
    <source>
        <dbReference type="Proteomes" id="UP000274822"/>
    </source>
</evidence>
<evidence type="ECO:0000259" key="5">
    <source>
        <dbReference type="Pfam" id="PF00501"/>
    </source>
</evidence>
<evidence type="ECO:0000256" key="2">
    <source>
        <dbReference type="ARBA" id="ARBA00022598"/>
    </source>
</evidence>
<accession>A0A433Q824</accession>
<gene>
    <name evidence="6" type="ORF">BC938DRAFT_471472</name>
</gene>
<evidence type="ECO:0000256" key="3">
    <source>
        <dbReference type="ARBA" id="ARBA00022741"/>
    </source>
</evidence>
<dbReference type="GO" id="GO:0004467">
    <property type="term" value="F:long-chain fatty acid-CoA ligase activity"/>
    <property type="evidence" value="ECO:0007669"/>
    <property type="project" value="TreeGrafter"/>
</dbReference>
<proteinExistence type="inferred from homology"/>
<dbReference type="Gene3D" id="3.40.50.12780">
    <property type="entry name" value="N-terminal domain of ligase-like"/>
    <property type="match status" value="1"/>
</dbReference>
<keyword evidence="2" id="KW-0436">Ligase</keyword>
<dbReference type="GO" id="GO:0035336">
    <property type="term" value="P:long-chain fatty-acyl-CoA metabolic process"/>
    <property type="evidence" value="ECO:0007669"/>
    <property type="project" value="TreeGrafter"/>
</dbReference>
<dbReference type="PANTHER" id="PTHR43272:SF83">
    <property type="entry name" value="ACYL-COA SYNTHETASE LONG-CHAIN, ISOFORM J"/>
    <property type="match status" value="1"/>
</dbReference>
<sequence length="306" mass="34179">MSILQSLLTSHDFHSLSPPSAAVSLKWFLLNLYGRESYWSQLLDRTVFASVKEITGGRIRIALTGGAPISHETHRFMYSTLGHLLQGYGLTEICGLGAITLPEMGYRLSTIGAPGPSLEIKLVSVEGTDYRAEGGQGEIWLRGPSVMKGYYKQPEQTQEALTEDGWFRSGDIGIWNPDGTMSITDRIKNLVKLSNGEYVALEQLESRYRDSVKIKNVCLLAQGGKDFILGVVEPSDDQISKEDLLADLKAIARKTGCSRSETVRDIALTHGEDWMTNGFLTTSGKLKRREIEKRFKKEIEEMYKQH</sequence>
<dbReference type="PANTHER" id="PTHR43272">
    <property type="entry name" value="LONG-CHAIN-FATTY-ACID--COA LIGASE"/>
    <property type="match status" value="1"/>
</dbReference>